<comment type="caution">
    <text evidence="1">The sequence shown here is derived from an EMBL/GenBank/DDBJ whole genome shotgun (WGS) entry which is preliminary data.</text>
</comment>
<dbReference type="Pfam" id="PF01244">
    <property type="entry name" value="Peptidase_M19"/>
    <property type="match status" value="1"/>
</dbReference>
<organism evidence="1 2">
    <name type="scientific">Parahaliea mediterranea</name>
    <dbReference type="NCBI Taxonomy" id="651086"/>
    <lineage>
        <taxon>Bacteria</taxon>
        <taxon>Pseudomonadati</taxon>
        <taxon>Pseudomonadota</taxon>
        <taxon>Gammaproteobacteria</taxon>
        <taxon>Cellvibrionales</taxon>
        <taxon>Halieaceae</taxon>
        <taxon>Parahaliea</taxon>
    </lineage>
</organism>
<dbReference type="InterPro" id="IPR008257">
    <property type="entry name" value="Pept_M19"/>
</dbReference>
<keyword evidence="2" id="KW-1185">Reference proteome</keyword>
<dbReference type="CDD" id="cd01301">
    <property type="entry name" value="rDP_like"/>
    <property type="match status" value="1"/>
</dbReference>
<evidence type="ECO:0000313" key="2">
    <source>
        <dbReference type="Proteomes" id="UP000664303"/>
    </source>
</evidence>
<reference evidence="1" key="1">
    <citation type="submission" date="2021-02" db="EMBL/GenBank/DDBJ databases">
        <title>PHA producing bacteria isolated from coastal sediment in Guangdong, Shenzhen.</title>
        <authorList>
            <person name="Zheng W."/>
            <person name="Yu S."/>
            <person name="Huang Y."/>
        </authorList>
    </citation>
    <scope>NUCLEOTIDE SEQUENCE</scope>
    <source>
        <strain evidence="1">TN14-10</strain>
    </source>
</reference>
<sequence length="397" mass="42811">MSPTLRRTSIAAVLLALPLALVFQYGGSFIEARTNRVVDHAPADISADARRLHASLVVGDWHADTLMWRPDLLERADTGHVDIPRLREGNVALQMFTTVSKVPMFRDHVSNNADTPDAMLLQALLQTWPLRAWSDLTERTLLQGDRLLAVAAQAPEALMVIRSQEDLKQLLARRAAGEAVIGGLLGVEGGHALEGRIGSLDRLYERGFRMIGLQHFFDNALGGSLHGQTKGGLTPFGREVVERMDALDMIIDLAHASEAVVADVLAISKRPPVVSHTGFRGNCDKPRNIPDALVQRIVDAGGLVAVGFWAKAICDASPEGIVASLRYGIDRFGIDHIALGSDFDGGTTTHIDSAELATLTQGMLEAGFSEGEIRQVMGGNMVRFLRENLPAGDTPAG</sequence>
<dbReference type="PANTHER" id="PTHR10443:SF12">
    <property type="entry name" value="DIPEPTIDASE"/>
    <property type="match status" value="1"/>
</dbReference>
<dbReference type="AlphaFoldDB" id="A0A939DBJ2"/>
<dbReference type="GO" id="GO:0070573">
    <property type="term" value="F:metallodipeptidase activity"/>
    <property type="evidence" value="ECO:0007669"/>
    <property type="project" value="InterPro"/>
</dbReference>
<gene>
    <name evidence="1" type="ORF">JYP50_00430</name>
</gene>
<protein>
    <submittedName>
        <fullName evidence="1">Dipeptidase</fullName>
    </submittedName>
</protein>
<accession>A0A939DBJ2</accession>
<dbReference type="EMBL" id="JAFKCZ010000001">
    <property type="protein sequence ID" value="MBN7795034.1"/>
    <property type="molecule type" value="Genomic_DNA"/>
</dbReference>
<dbReference type="PANTHER" id="PTHR10443">
    <property type="entry name" value="MICROSOMAL DIPEPTIDASE"/>
    <property type="match status" value="1"/>
</dbReference>
<evidence type="ECO:0000313" key="1">
    <source>
        <dbReference type="EMBL" id="MBN7795034.1"/>
    </source>
</evidence>
<dbReference type="RefSeq" id="WP_206558481.1">
    <property type="nucleotide sequence ID" value="NZ_JAFKCZ010000001.1"/>
</dbReference>
<name>A0A939DBJ2_9GAMM</name>
<dbReference type="GO" id="GO:0006508">
    <property type="term" value="P:proteolysis"/>
    <property type="evidence" value="ECO:0007669"/>
    <property type="project" value="InterPro"/>
</dbReference>
<proteinExistence type="predicted"/>
<dbReference type="SUPFAM" id="SSF51556">
    <property type="entry name" value="Metallo-dependent hydrolases"/>
    <property type="match status" value="1"/>
</dbReference>
<dbReference type="PROSITE" id="PS51365">
    <property type="entry name" value="RENAL_DIPEPTIDASE_2"/>
    <property type="match status" value="1"/>
</dbReference>
<dbReference type="Gene3D" id="3.20.20.140">
    <property type="entry name" value="Metal-dependent hydrolases"/>
    <property type="match status" value="1"/>
</dbReference>
<dbReference type="Proteomes" id="UP000664303">
    <property type="component" value="Unassembled WGS sequence"/>
</dbReference>
<dbReference type="InterPro" id="IPR032466">
    <property type="entry name" value="Metal_Hydrolase"/>
</dbReference>